<feature type="coiled-coil region" evidence="1">
    <location>
        <begin position="175"/>
        <end position="209"/>
    </location>
</feature>
<feature type="compositionally biased region" description="Basic and acidic residues" evidence="2">
    <location>
        <begin position="66"/>
        <end position="80"/>
    </location>
</feature>
<evidence type="ECO:0000313" key="3">
    <source>
        <dbReference type="EMBL" id="EJT45226.1"/>
    </source>
</evidence>
<feature type="region of interest" description="Disordered" evidence="2">
    <location>
        <begin position="62"/>
        <end position="171"/>
    </location>
</feature>
<sequence length="287" mass="32417">MAATVEAPTETIAIPESLLSHDSFHKHDKVKQLHQTHGGIPPHDEHIQHALNFANEVASATVEPGTMKRVDPSPRRDARVFRGQLLGHVDASPERPRYRSRTRQPSFTGSTRPDTVKEEQTSDAGSAYGDNAMQPTKYADHRPETGPGQRPLGRREERDQEEQDQKFNAFSERVLHRMAGDRAQSRRDLEALERRIEAIEARTQNKVNAYLNKPLVAVSNGKSPIPRELPSFERLKAGQVVSWIEYYTGNLPKLQWYEDEKGHRAQHADEQTLNALRACVGVDEIVT</sequence>
<dbReference type="HOGENOM" id="CLU_970401_0_0_1"/>
<dbReference type="EMBL" id="ALBS01000331">
    <property type="protein sequence ID" value="EJT45226.1"/>
    <property type="molecule type" value="Genomic_DNA"/>
</dbReference>
<comment type="caution">
    <text evidence="3">The sequence shown here is derived from an EMBL/GenBank/DDBJ whole genome shotgun (WGS) entry which is preliminary data.</text>
</comment>
<organism evidence="3 4">
    <name type="scientific">Trichosporon asahii var. asahii (strain ATCC 90039 / CBS 2479 / JCM 2466 / KCTC 7840 / NBRC 103889/ NCYC 2677 / UAMH 7654)</name>
    <name type="common">Yeast</name>
    <dbReference type="NCBI Taxonomy" id="1186058"/>
    <lineage>
        <taxon>Eukaryota</taxon>
        <taxon>Fungi</taxon>
        <taxon>Dikarya</taxon>
        <taxon>Basidiomycota</taxon>
        <taxon>Agaricomycotina</taxon>
        <taxon>Tremellomycetes</taxon>
        <taxon>Trichosporonales</taxon>
        <taxon>Trichosporonaceae</taxon>
        <taxon>Trichosporon</taxon>
    </lineage>
</organism>
<keyword evidence="1" id="KW-0175">Coiled coil</keyword>
<name>J5SE88_TRIAS</name>
<feature type="compositionally biased region" description="Polar residues" evidence="2">
    <location>
        <begin position="103"/>
        <end position="113"/>
    </location>
</feature>
<dbReference type="RefSeq" id="XP_014176953.1">
    <property type="nucleotide sequence ID" value="XM_014321478.1"/>
</dbReference>
<dbReference type="VEuPathDB" id="FungiDB:A1Q1_06364"/>
<evidence type="ECO:0000256" key="2">
    <source>
        <dbReference type="SAM" id="MobiDB-lite"/>
    </source>
</evidence>
<dbReference type="OrthoDB" id="10570706at2759"/>
<gene>
    <name evidence="3" type="ORF">A1Q1_06364</name>
</gene>
<dbReference type="AlphaFoldDB" id="J5SE88"/>
<proteinExistence type="predicted"/>
<accession>J5SE88</accession>
<dbReference type="KEGG" id="tasa:A1Q1_06364"/>
<evidence type="ECO:0000256" key="1">
    <source>
        <dbReference type="SAM" id="Coils"/>
    </source>
</evidence>
<dbReference type="GeneID" id="25989876"/>
<dbReference type="Proteomes" id="UP000002748">
    <property type="component" value="Unassembled WGS sequence"/>
</dbReference>
<protein>
    <submittedName>
        <fullName evidence="3">Uncharacterized protein</fullName>
    </submittedName>
</protein>
<evidence type="ECO:0000313" key="4">
    <source>
        <dbReference type="Proteomes" id="UP000002748"/>
    </source>
</evidence>
<reference evidence="3 4" key="1">
    <citation type="journal article" date="2012" name="Eukaryot. Cell">
        <title>Draft genome sequence of CBS 2479, the standard type strain of Trichosporon asahii.</title>
        <authorList>
            <person name="Yang R.Y."/>
            <person name="Li H.T."/>
            <person name="Zhu H."/>
            <person name="Zhou G.P."/>
            <person name="Wang M."/>
            <person name="Wang L."/>
        </authorList>
    </citation>
    <scope>NUCLEOTIDE SEQUENCE [LARGE SCALE GENOMIC DNA]</scope>
    <source>
        <strain evidence="4">ATCC 90039 / CBS 2479 / JCM 2466 / KCTC 7840 / NCYC 2677 / UAMH 7654</strain>
    </source>
</reference>